<dbReference type="Gene3D" id="3.90.105.20">
    <property type="match status" value="1"/>
</dbReference>
<evidence type="ECO:0000256" key="5">
    <source>
        <dbReference type="ARBA" id="ARBA00023242"/>
    </source>
</evidence>
<evidence type="ECO:0000313" key="8">
    <source>
        <dbReference type="EMBL" id="ORY55003.1"/>
    </source>
</evidence>
<evidence type="ECO:0000256" key="6">
    <source>
        <dbReference type="RuleBase" id="RU364039"/>
    </source>
</evidence>
<gene>
    <name evidence="8" type="ORF">BCR35DRAFT_327089</name>
</gene>
<dbReference type="CDD" id="cd05796">
    <property type="entry name" value="Ribosomal_P0_like"/>
    <property type="match status" value="1"/>
</dbReference>
<dbReference type="Pfam" id="PF00466">
    <property type="entry name" value="Ribosomal_L10"/>
    <property type="match status" value="1"/>
</dbReference>
<dbReference type="SUPFAM" id="SSF160369">
    <property type="entry name" value="Ribosomal protein L10-like"/>
    <property type="match status" value="1"/>
</dbReference>
<sequence length="226" mass="25425">MPRSKRNTVVALTQTDKKSKAHKGELINTIREQAEQFNYVWVFDVEHMRNNILQEVRTAWKGSRIFLGRNAVMRKALGATVEDECRLGVHKVANLLEGNRGLLFTNEEPKVVLEWFADFKKEDFARSGNVIEETFVLPAGPIMMGEETAPHSLEPQFRKLGLSTHLTRGVPTLNAEHTVCKKGDTLNSNQVNLLKLFGKPLATFQIIPVSASKSPTARFAVESRLE</sequence>
<dbReference type="Gene3D" id="3.30.70.1730">
    <property type="match status" value="1"/>
</dbReference>
<dbReference type="EMBL" id="MCGR01000093">
    <property type="protein sequence ID" value="ORY55003.1"/>
    <property type="molecule type" value="Genomic_DNA"/>
</dbReference>
<keyword evidence="9" id="KW-1185">Reference proteome</keyword>
<feature type="domain" description="Large ribosomal subunit protein uL10-like insertion" evidence="7">
    <location>
        <begin position="125"/>
        <end position="198"/>
    </location>
</feature>
<accession>A0A1Y2D6T9</accession>
<dbReference type="Pfam" id="PF17777">
    <property type="entry name" value="RL10P_insert"/>
    <property type="match status" value="1"/>
</dbReference>
<keyword evidence="8" id="KW-0689">Ribosomal protein</keyword>
<dbReference type="InParanoid" id="A0A1Y2D6T9"/>
<dbReference type="AlphaFoldDB" id="A0A1Y2D6T9"/>
<protein>
    <recommendedName>
        <fullName evidence="6">Ribosome assembly factor mrt4</fullName>
    </recommendedName>
</protein>
<dbReference type="Proteomes" id="UP000193467">
    <property type="component" value="Unassembled WGS sequence"/>
</dbReference>
<name>A0A1Y2D6T9_9BASI</name>
<dbReference type="GO" id="GO:0006364">
    <property type="term" value="P:rRNA processing"/>
    <property type="evidence" value="ECO:0007669"/>
    <property type="project" value="TreeGrafter"/>
</dbReference>
<dbReference type="GO" id="GO:0005737">
    <property type="term" value="C:cytoplasm"/>
    <property type="evidence" value="ECO:0007669"/>
    <property type="project" value="UniProtKB-SubCell"/>
</dbReference>
<dbReference type="InterPro" id="IPR043164">
    <property type="entry name" value="Ribosomal_uL10-like_insert_sf"/>
</dbReference>
<dbReference type="GO" id="GO:0005730">
    <property type="term" value="C:nucleolus"/>
    <property type="evidence" value="ECO:0007669"/>
    <property type="project" value="UniProtKB-SubCell"/>
</dbReference>
<evidence type="ECO:0000256" key="3">
    <source>
        <dbReference type="ARBA" id="ARBA00011117"/>
    </source>
</evidence>
<dbReference type="InterPro" id="IPR033867">
    <property type="entry name" value="Mrt4"/>
</dbReference>
<dbReference type="InterPro" id="IPR001790">
    <property type="entry name" value="Ribosomal_uL10"/>
</dbReference>
<dbReference type="GO" id="GO:0003723">
    <property type="term" value="F:RNA binding"/>
    <property type="evidence" value="ECO:0007669"/>
    <property type="project" value="TreeGrafter"/>
</dbReference>
<keyword evidence="8" id="KW-0687">Ribonucleoprotein</keyword>
<evidence type="ECO:0000256" key="4">
    <source>
        <dbReference type="ARBA" id="ARBA00022490"/>
    </source>
</evidence>
<dbReference type="STRING" id="106004.A0A1Y2D6T9"/>
<dbReference type="FunCoup" id="A0A1Y2D6T9">
    <property type="interactions" value="644"/>
</dbReference>
<evidence type="ECO:0000313" key="9">
    <source>
        <dbReference type="Proteomes" id="UP000193467"/>
    </source>
</evidence>
<keyword evidence="4 6" id="KW-0963">Cytoplasm</keyword>
<dbReference type="PANTHER" id="PTHR45841:SF1">
    <property type="entry name" value="MRNA TURNOVER PROTEIN 4 HOMOLOG"/>
    <property type="match status" value="1"/>
</dbReference>
<dbReference type="GO" id="GO:0005840">
    <property type="term" value="C:ribosome"/>
    <property type="evidence" value="ECO:0007669"/>
    <property type="project" value="UniProtKB-KW"/>
</dbReference>
<reference evidence="8 9" key="1">
    <citation type="submission" date="2016-07" db="EMBL/GenBank/DDBJ databases">
        <title>Pervasive Adenine N6-methylation of Active Genes in Fungi.</title>
        <authorList>
            <consortium name="DOE Joint Genome Institute"/>
            <person name="Mondo S.J."/>
            <person name="Dannebaum R.O."/>
            <person name="Kuo R.C."/>
            <person name="Labutti K."/>
            <person name="Haridas S."/>
            <person name="Kuo A."/>
            <person name="Salamov A."/>
            <person name="Ahrendt S.R."/>
            <person name="Lipzen A."/>
            <person name="Sullivan W."/>
            <person name="Andreopoulos W.B."/>
            <person name="Clum A."/>
            <person name="Lindquist E."/>
            <person name="Daum C."/>
            <person name="Ramamoorthy G.K."/>
            <person name="Gryganskyi A."/>
            <person name="Culley D."/>
            <person name="Magnuson J.K."/>
            <person name="James T.Y."/>
            <person name="O'Malley M.A."/>
            <person name="Stajich J.E."/>
            <person name="Spatafora J.W."/>
            <person name="Visel A."/>
            <person name="Grigoriev I.V."/>
        </authorList>
    </citation>
    <scope>NUCLEOTIDE SEQUENCE [LARGE SCALE GENOMIC DNA]</scope>
    <source>
        <strain evidence="8 9">62-1032</strain>
    </source>
</reference>
<dbReference type="PANTHER" id="PTHR45841">
    <property type="entry name" value="MRNA TURNOVER PROTEIN 4 MRTO4"/>
    <property type="match status" value="1"/>
</dbReference>
<evidence type="ECO:0000256" key="1">
    <source>
        <dbReference type="ARBA" id="ARBA00004046"/>
    </source>
</evidence>
<comment type="subunit">
    <text evidence="3 6">Associates with the pre-60S ribosomal particle.</text>
</comment>
<dbReference type="InterPro" id="IPR043141">
    <property type="entry name" value="Ribosomal_uL10-like_sf"/>
</dbReference>
<evidence type="ECO:0000256" key="2">
    <source>
        <dbReference type="ARBA" id="ARBA00008889"/>
    </source>
</evidence>
<keyword evidence="5 6" id="KW-0539">Nucleus</keyword>
<dbReference type="FunFam" id="3.30.70.1730:FF:000005">
    <property type="entry name" value="Ribosome assembly factor mrt4"/>
    <property type="match status" value="1"/>
</dbReference>
<dbReference type="InterPro" id="IPR040637">
    <property type="entry name" value="Ribosomal_uL10-like_insert"/>
</dbReference>
<dbReference type="OrthoDB" id="10262308at2759"/>
<evidence type="ECO:0000259" key="7">
    <source>
        <dbReference type="Pfam" id="PF17777"/>
    </source>
</evidence>
<comment type="function">
    <text evidence="1 6">Component of the ribosome assembly machinery. Nuclear paralog of the ribosomal protein P0, it binds pre-60S subunits at an early stage of assembly in the nucleolus, and is replaced by P0 in cytoplasmic pre-60S subunits and mature 80S ribosomes.</text>
</comment>
<comment type="caution">
    <text evidence="8">The sequence shown here is derived from an EMBL/GenBank/DDBJ whole genome shotgun (WGS) entry which is preliminary data.</text>
</comment>
<proteinExistence type="inferred from homology"/>
<dbReference type="GO" id="GO:0000027">
    <property type="term" value="P:ribosomal large subunit assembly"/>
    <property type="evidence" value="ECO:0007669"/>
    <property type="project" value="InterPro"/>
</dbReference>
<organism evidence="8 9">
    <name type="scientific">Leucosporidium creatinivorum</name>
    <dbReference type="NCBI Taxonomy" id="106004"/>
    <lineage>
        <taxon>Eukaryota</taxon>
        <taxon>Fungi</taxon>
        <taxon>Dikarya</taxon>
        <taxon>Basidiomycota</taxon>
        <taxon>Pucciniomycotina</taxon>
        <taxon>Microbotryomycetes</taxon>
        <taxon>Leucosporidiales</taxon>
        <taxon>Leucosporidium</taxon>
    </lineage>
</organism>
<dbReference type="GO" id="GO:0000956">
    <property type="term" value="P:nuclear-transcribed mRNA catabolic process"/>
    <property type="evidence" value="ECO:0007669"/>
    <property type="project" value="TreeGrafter"/>
</dbReference>
<keyword evidence="6" id="KW-0690">Ribosome biogenesis</keyword>
<dbReference type="FunFam" id="3.90.105.20:FF:000003">
    <property type="entry name" value="Ribosome assembly factor mrt4"/>
    <property type="match status" value="1"/>
</dbReference>
<comment type="similarity">
    <text evidence="2 6">Belongs to the universal ribosomal protein uL10 family.</text>
</comment>
<dbReference type="GO" id="GO:0030687">
    <property type="term" value="C:preribosome, large subunit precursor"/>
    <property type="evidence" value="ECO:0007669"/>
    <property type="project" value="TreeGrafter"/>
</dbReference>
<dbReference type="InterPro" id="IPR051742">
    <property type="entry name" value="Ribosome_Assembly_uL10"/>
</dbReference>
<comment type="subcellular location">
    <subcellularLocation>
        <location evidence="6">Cytoplasm</location>
    </subcellularLocation>
    <subcellularLocation>
        <location evidence="6">Nucleus</location>
        <location evidence="6">Nucleolus</location>
    </subcellularLocation>
</comment>